<keyword evidence="1" id="KW-0732">Signal</keyword>
<accession>A0A098QWR8</accession>
<feature type="signal peptide" evidence="1">
    <location>
        <begin position="1"/>
        <end position="24"/>
    </location>
</feature>
<name>A0A098QWR8_9SPIO</name>
<evidence type="ECO:0000256" key="1">
    <source>
        <dbReference type="SAM" id="SignalP"/>
    </source>
</evidence>
<reference evidence="2 3" key="1">
    <citation type="submission" date="2014-05" db="EMBL/GenBank/DDBJ databases">
        <title>De novo Genome Sequence of Spirocheata sp.</title>
        <authorList>
            <person name="Shivani Y."/>
            <person name="Subhash Y."/>
            <person name="Tushar L."/>
            <person name="Sasikala C."/>
            <person name="Ramana C.V."/>
        </authorList>
    </citation>
    <scope>NUCLEOTIDE SEQUENCE [LARGE SCALE GENOMIC DNA]</scope>
    <source>
        <strain evidence="2 3">JC230</strain>
    </source>
</reference>
<dbReference type="Proteomes" id="UP000029692">
    <property type="component" value="Unassembled WGS sequence"/>
</dbReference>
<sequence>MKRLLPLILILSLGAAGLSAQSGAINLTPLEEDFSTVFDSIASGVENSMLLSQTSGNIMGQATLGNRSFYISLLPPLGVTFGTGLLNLPDAESETWRFDVPVPTILEQALGENEDILSFAQKLMAYPNLSMVQFGFKLPADLELHARTMIMPAGLTKVILNAVDPTIGEAVSLQMIGGSVQVRRTLVQDRGFAPGLSIGAVYGFNHFSAGFDLGGLGLEPIDFSGQELVFGGGISTVANAHTFGLDLHVSKQLLFLTPFLKISPRYQVRTIDVTSDLTADVAGEESSFAPGIARNTAASSLVFTTGMEINLFVPVIHLGLVFDLQRPEIDLTDAGNLFAGDFANLDNLKLNRVGLNIGLRLQF</sequence>
<keyword evidence="3" id="KW-1185">Reference proteome</keyword>
<organism evidence="2 3">
    <name type="scientific">Spirochaeta lutea</name>
    <dbReference type="NCBI Taxonomy" id="1480694"/>
    <lineage>
        <taxon>Bacteria</taxon>
        <taxon>Pseudomonadati</taxon>
        <taxon>Spirochaetota</taxon>
        <taxon>Spirochaetia</taxon>
        <taxon>Spirochaetales</taxon>
        <taxon>Spirochaetaceae</taxon>
        <taxon>Spirochaeta</taxon>
    </lineage>
</organism>
<comment type="caution">
    <text evidence="2">The sequence shown here is derived from an EMBL/GenBank/DDBJ whole genome shotgun (WGS) entry which is preliminary data.</text>
</comment>
<evidence type="ECO:0008006" key="4">
    <source>
        <dbReference type="Google" id="ProtNLM"/>
    </source>
</evidence>
<feature type="chain" id="PRO_5001938646" description="Outer membrane protein beta-barrel domain-containing protein" evidence="1">
    <location>
        <begin position="25"/>
        <end position="363"/>
    </location>
</feature>
<dbReference type="OrthoDB" id="9848124at2"/>
<dbReference type="RefSeq" id="WP_037549519.1">
    <property type="nucleotide sequence ID" value="NZ_JNUP01000071.1"/>
</dbReference>
<proteinExistence type="predicted"/>
<evidence type="ECO:0000313" key="3">
    <source>
        <dbReference type="Proteomes" id="UP000029692"/>
    </source>
</evidence>
<dbReference type="EMBL" id="JNUP01000071">
    <property type="protein sequence ID" value="KGE70932.1"/>
    <property type="molecule type" value="Genomic_DNA"/>
</dbReference>
<gene>
    <name evidence="2" type="ORF">DC28_13395</name>
</gene>
<evidence type="ECO:0000313" key="2">
    <source>
        <dbReference type="EMBL" id="KGE70932.1"/>
    </source>
</evidence>
<dbReference type="AlphaFoldDB" id="A0A098QWR8"/>
<protein>
    <recommendedName>
        <fullName evidence="4">Outer membrane protein beta-barrel domain-containing protein</fullName>
    </recommendedName>
</protein>